<proteinExistence type="inferred from homology"/>
<dbReference type="Gene3D" id="3.20.20.80">
    <property type="entry name" value="Glycosidases"/>
    <property type="match status" value="1"/>
</dbReference>
<evidence type="ECO:0000256" key="2">
    <source>
        <dbReference type="ARBA" id="ARBA00022801"/>
    </source>
</evidence>
<comment type="similarity">
    <text evidence="1 4">Belongs to the glycosyl hydrolase 1 family.</text>
</comment>
<dbReference type="Proteomes" id="UP001165368">
    <property type="component" value="Unassembled WGS sequence"/>
</dbReference>
<dbReference type="PANTHER" id="PTHR10353:SF36">
    <property type="entry name" value="LP05116P"/>
    <property type="match status" value="1"/>
</dbReference>
<name>A0ABS9L4M1_9MICC</name>
<keyword evidence="6" id="KW-1185">Reference proteome</keyword>
<gene>
    <name evidence="5" type="ORF">LVY72_06555</name>
</gene>
<evidence type="ECO:0000313" key="6">
    <source>
        <dbReference type="Proteomes" id="UP001165368"/>
    </source>
</evidence>
<dbReference type="Pfam" id="PF00232">
    <property type="entry name" value="Glyco_hydro_1"/>
    <property type="match status" value="1"/>
</dbReference>
<evidence type="ECO:0000256" key="1">
    <source>
        <dbReference type="ARBA" id="ARBA00010838"/>
    </source>
</evidence>
<keyword evidence="3" id="KW-0326">Glycosidase</keyword>
<evidence type="ECO:0000256" key="4">
    <source>
        <dbReference type="RuleBase" id="RU003690"/>
    </source>
</evidence>
<dbReference type="InterPro" id="IPR001360">
    <property type="entry name" value="Glyco_hydro_1"/>
</dbReference>
<evidence type="ECO:0000313" key="5">
    <source>
        <dbReference type="EMBL" id="MCG2621575.1"/>
    </source>
</evidence>
<reference evidence="5" key="1">
    <citation type="submission" date="2022-01" db="EMBL/GenBank/DDBJ databases">
        <authorList>
            <person name="Jo J.-H."/>
            <person name="Im W.-T."/>
        </authorList>
    </citation>
    <scope>NUCLEOTIDE SEQUENCE</scope>
    <source>
        <strain evidence="5">I2-34</strain>
    </source>
</reference>
<dbReference type="RefSeq" id="WP_237818930.1">
    <property type="nucleotide sequence ID" value="NZ_JAKLTQ010000003.1"/>
</dbReference>
<sequence>MRIDAETLAGKLPGNFTLGVATAAFQIEGAVSADGRGPSGWDAFTHMPGRIVDGSDADVACDHYYRMDEDVQLIQGLGVDSYRFSLSWPRIQPAGKGPVNRKGLDFYDRLLDRLLERGISPMCTIYHWDTPLPLERQGGWLNRETAYRLGDFAAIAADAFGDRVHRWVTINEPATVTLNGYALGLHAPGVPQLLDCLPAAHHLLLGHGLSVQALRAATVPGEVGIANVYSPVVAATDGLANELMVQFYDIVFNAMFSDPVLLGSYPRAHPLLSPFLAYFRTVPAEDLALMHLPLDFYGLNYYFPSRIAPGPGPLTGPQARPEGVPEAFLQDGQQLPFHLAGWPGYDRTGFGWPIAPDYLAEALTQLARRYPDLPPVHITEGGASFPDVVVEDVPTGGPVVADVQRVAYLGAHLDAALDATAPGGPAAGIDLRGYYVWTLLDNFEWAAGYSQRFGLVYVDFDTQQRIPKTSYRWLQSLAADRPSRSTAPR</sequence>
<evidence type="ECO:0000256" key="3">
    <source>
        <dbReference type="ARBA" id="ARBA00023295"/>
    </source>
</evidence>
<dbReference type="PRINTS" id="PR00131">
    <property type="entry name" value="GLHYDRLASE1"/>
</dbReference>
<dbReference type="PANTHER" id="PTHR10353">
    <property type="entry name" value="GLYCOSYL HYDROLASE"/>
    <property type="match status" value="1"/>
</dbReference>
<keyword evidence="2" id="KW-0378">Hydrolase</keyword>
<accession>A0ABS9L4M1</accession>
<protein>
    <submittedName>
        <fullName evidence="5">Family 1 glycosylhydrolase</fullName>
    </submittedName>
</protein>
<dbReference type="SUPFAM" id="SSF51445">
    <property type="entry name" value="(Trans)glycosidases"/>
    <property type="match status" value="1"/>
</dbReference>
<comment type="caution">
    <text evidence="5">The sequence shown here is derived from an EMBL/GenBank/DDBJ whole genome shotgun (WGS) entry which is preliminary data.</text>
</comment>
<dbReference type="EMBL" id="JAKLTQ010000003">
    <property type="protein sequence ID" value="MCG2621575.1"/>
    <property type="molecule type" value="Genomic_DNA"/>
</dbReference>
<dbReference type="InterPro" id="IPR017853">
    <property type="entry name" value="GH"/>
</dbReference>
<organism evidence="5 6">
    <name type="scientific">Arthrobacter hankyongi</name>
    <dbReference type="NCBI Taxonomy" id="2904801"/>
    <lineage>
        <taxon>Bacteria</taxon>
        <taxon>Bacillati</taxon>
        <taxon>Actinomycetota</taxon>
        <taxon>Actinomycetes</taxon>
        <taxon>Micrococcales</taxon>
        <taxon>Micrococcaceae</taxon>
        <taxon>Arthrobacter</taxon>
    </lineage>
</organism>